<reference evidence="1 2" key="1">
    <citation type="submission" date="2018-02" db="EMBL/GenBank/DDBJ databases">
        <title>Draft genome of wild Prunus yedoensis var. nudiflora.</title>
        <authorList>
            <person name="Baek S."/>
            <person name="Kim J.-H."/>
            <person name="Choi K."/>
            <person name="Kim G.-B."/>
            <person name="Cho A."/>
            <person name="Jang H."/>
            <person name="Shin C.-H."/>
            <person name="Yu H.-J."/>
            <person name="Mun J.-H."/>
        </authorList>
    </citation>
    <scope>NUCLEOTIDE SEQUENCE [LARGE SCALE GENOMIC DNA]</scope>
    <source>
        <strain evidence="2">cv. Jeju island</strain>
        <tissue evidence="1">Leaf</tissue>
    </source>
</reference>
<dbReference type="EMBL" id="PJQY01003384">
    <property type="protein sequence ID" value="PQM37866.1"/>
    <property type="molecule type" value="Genomic_DNA"/>
</dbReference>
<keyword evidence="2" id="KW-1185">Reference proteome</keyword>
<evidence type="ECO:0000313" key="2">
    <source>
        <dbReference type="Proteomes" id="UP000250321"/>
    </source>
</evidence>
<sequence length="65" mass="7262">MQDPQRKAVYIPLQASTKERNAKTESTRTGSYGSRIPATTLCNALRKLFESEKLIWAYCPATQAA</sequence>
<accession>A0A314ULZ1</accession>
<name>A0A314ULZ1_PRUYE</name>
<gene>
    <name evidence="1" type="ORF">Pyn_34967</name>
</gene>
<evidence type="ECO:0000313" key="1">
    <source>
        <dbReference type="EMBL" id="PQM37866.1"/>
    </source>
</evidence>
<proteinExistence type="predicted"/>
<comment type="caution">
    <text evidence="1">The sequence shown here is derived from an EMBL/GenBank/DDBJ whole genome shotgun (WGS) entry which is preliminary data.</text>
</comment>
<dbReference type="Proteomes" id="UP000250321">
    <property type="component" value="Unassembled WGS sequence"/>
</dbReference>
<organism evidence="1 2">
    <name type="scientific">Prunus yedoensis var. nudiflora</name>
    <dbReference type="NCBI Taxonomy" id="2094558"/>
    <lineage>
        <taxon>Eukaryota</taxon>
        <taxon>Viridiplantae</taxon>
        <taxon>Streptophyta</taxon>
        <taxon>Embryophyta</taxon>
        <taxon>Tracheophyta</taxon>
        <taxon>Spermatophyta</taxon>
        <taxon>Magnoliopsida</taxon>
        <taxon>eudicotyledons</taxon>
        <taxon>Gunneridae</taxon>
        <taxon>Pentapetalae</taxon>
        <taxon>rosids</taxon>
        <taxon>fabids</taxon>
        <taxon>Rosales</taxon>
        <taxon>Rosaceae</taxon>
        <taxon>Amygdaloideae</taxon>
        <taxon>Amygdaleae</taxon>
        <taxon>Prunus</taxon>
    </lineage>
</organism>
<dbReference type="AlphaFoldDB" id="A0A314ULZ1"/>
<protein>
    <submittedName>
        <fullName evidence="1">Uncharacterized protein</fullName>
    </submittedName>
</protein>